<evidence type="ECO:0000256" key="6">
    <source>
        <dbReference type="ARBA" id="ARBA00022723"/>
    </source>
</evidence>
<evidence type="ECO:0000256" key="1">
    <source>
        <dbReference type="ARBA" id="ARBA00004606"/>
    </source>
</evidence>
<protein>
    <recommendedName>
        <fullName evidence="17">Aminopeptidase</fullName>
        <ecNumber evidence="17">3.4.11.-</ecNumber>
    </recommendedName>
</protein>
<keyword evidence="8 15" id="KW-0862">Zinc</keyword>
<evidence type="ECO:0000256" key="15">
    <source>
        <dbReference type="PIRSR" id="PIRSR634016-3"/>
    </source>
</evidence>
<dbReference type="RefSeq" id="XP_015820781.1">
    <property type="nucleotide sequence ID" value="XM_015965295.1"/>
</dbReference>
<keyword evidence="7 17" id="KW-0378">Hydrolase</keyword>
<feature type="domain" description="Peptidase M1 membrane alanine aminopeptidase" evidence="18">
    <location>
        <begin position="310"/>
        <end position="534"/>
    </location>
</feature>
<evidence type="ECO:0000256" key="9">
    <source>
        <dbReference type="ARBA" id="ARBA00022968"/>
    </source>
</evidence>
<dbReference type="CTD" id="558452"/>
<dbReference type="GO" id="GO:0005886">
    <property type="term" value="C:plasma membrane"/>
    <property type="evidence" value="ECO:0007669"/>
    <property type="project" value="TreeGrafter"/>
</dbReference>
<dbReference type="SUPFAM" id="SSF55486">
    <property type="entry name" value="Metalloproteases ('zincins'), catalytic domain"/>
    <property type="match status" value="1"/>
</dbReference>
<dbReference type="Gene3D" id="1.25.50.20">
    <property type="match status" value="1"/>
</dbReference>
<comment type="cofactor">
    <cofactor evidence="15 17">
        <name>Zn(2+)</name>
        <dbReference type="ChEBI" id="CHEBI:29105"/>
    </cofactor>
    <text evidence="15 17">Binds 1 zinc ion per subunit.</text>
</comment>
<evidence type="ECO:0000256" key="11">
    <source>
        <dbReference type="ARBA" id="ARBA00023049"/>
    </source>
</evidence>
<evidence type="ECO:0000259" key="20">
    <source>
        <dbReference type="Pfam" id="PF17900"/>
    </source>
</evidence>
<reference evidence="21" key="4">
    <citation type="submission" date="2020-03" db="EMBL/GenBank/DDBJ databases">
        <title>Intra-Species Differences in Population Size shape Life History and Genome Evolution.</title>
        <authorList>
            <person name="Willemsen D."/>
            <person name="Cui R."/>
            <person name="Valenzano D.R."/>
        </authorList>
    </citation>
    <scope>NUCLEOTIDE SEQUENCE</scope>
    <source>
        <strain evidence="21">GRZ</strain>
        <tissue evidence="21">Whole</tissue>
    </source>
</reference>
<evidence type="ECO:0000256" key="17">
    <source>
        <dbReference type="RuleBase" id="RU364040"/>
    </source>
</evidence>
<evidence type="ECO:0000256" key="10">
    <source>
        <dbReference type="ARBA" id="ARBA00022989"/>
    </source>
</evidence>
<sequence length="946" mass="108668">MPPKTGLSKLFAVAFIVLTAAAIAGMVAMLIVYKTQIAEMNPTPRPTMPSTTMAPPPAMRLPRNLLPESYNIFIQLQLYIKIIEEVNVTSPNQTLLFSGNSTVHFHCVERTSRIYLHSNGPTVSAPRLIDKDTNELVKIDRYLHHEDESHFLELQLSEYLEAGRNYSLFLAFEGEMSENLEALYVSKYVESRPASENETIAERFLAATNLEPTNARSLFPCFDEPDFKAVFYLTVIHRLETTALSNAPVSVSNIIDEEWKYTRFMATPRMSSYLLAFTVSEFTATDSPNSRIVIKTYSRPEATAAGHAVYAAKMTPKILEFYENHFDLRYPMKTLDQIALTDLEPLAMENWGLITYQEGALLYQEGVSSWLHKEDIVHIISHELAHQWFGNLVTMKWWNEVWLNEGFASYMSYLAVDNAEPSFQIKDTMIMSDLHSAFEEDALTSSHPLSTPLEEVQTTSQILGMFDAISYSKGAMVLRMLADFVGEDNFDNGIRAYLKAFKGKNVEQSDLWDFIQSVRQEKGVFSIGTLMEKWTTQMGYPVITINTTNGEIHQKHFLYNNSAESDLWWLIPIRYATKSSSPSLVWLDVRGPVRKEEFISKNKDWILANVNCTGYYRVNYDPDNWQRLMTQLETNPNRIPLMNRGQLVDDAFNLARAELVNVTLALNSTRFLRHETAYLPWESAVRNLEYFVLMFDRSEVYGPMQVYLREQVKELYNFFRNYTDNSTVPEDHSLQHNQIIAIDVACSNGLPECIEMARSKFAGWMKSNDTNDIHTNLRAVIYCQAVAAGDKKEWEFAWEKFQSSTDTSEKDQLRKALACTKKTWLLSRYLEYTLDPDKIRLMDVASTVYFIAQNAAGQALAWNFIRANWDYVSQGESAGLIMGVTSRFSTKFELEELMRFATQAEEHVADIVMMRAVEQTQVNIQWVNENKNIILWWFERETANIE</sequence>
<dbReference type="FunFam" id="2.60.40.1730:FF:000001">
    <property type="entry name" value="Leucyl-cystinyl aminopeptidase"/>
    <property type="match status" value="1"/>
</dbReference>
<dbReference type="GO" id="GO:0008270">
    <property type="term" value="F:zinc ion binding"/>
    <property type="evidence" value="ECO:0007669"/>
    <property type="project" value="UniProtKB-UniRule"/>
</dbReference>
<keyword evidence="9" id="KW-0735">Signal-anchor</keyword>
<dbReference type="PANTHER" id="PTHR11533:SF259">
    <property type="entry name" value="AMINOPEPTIDASE"/>
    <property type="match status" value="1"/>
</dbReference>
<evidence type="ECO:0000256" key="13">
    <source>
        <dbReference type="ARBA" id="ARBA00023180"/>
    </source>
</evidence>
<evidence type="ECO:0000313" key="24">
    <source>
        <dbReference type="Proteomes" id="UP000694548"/>
    </source>
</evidence>
<gene>
    <name evidence="22" type="primary">ANPEPA</name>
    <name evidence="23" type="synonym">anpeplb</name>
    <name evidence="21" type="ORF">G4P62_013137</name>
</gene>
<evidence type="ECO:0000256" key="16">
    <source>
        <dbReference type="PIRSR" id="PIRSR634016-4"/>
    </source>
</evidence>
<comment type="subcellular location">
    <subcellularLocation>
        <location evidence="1">Membrane</location>
        <topology evidence="1">Single-pass type II membrane protein</topology>
    </subcellularLocation>
</comment>
<keyword evidence="11 17" id="KW-0482">Metalloprotease</keyword>
<evidence type="ECO:0000313" key="22">
    <source>
        <dbReference type="EMBL" id="SBP48661.1"/>
    </source>
</evidence>
<dbReference type="InterPro" id="IPR034016">
    <property type="entry name" value="M1_APN-typ"/>
</dbReference>
<dbReference type="OrthoDB" id="510539at2759"/>
<dbReference type="Ensembl" id="ENSNFUT00015046664.1">
    <property type="protein sequence ID" value="ENSNFUP00015044718.1"/>
    <property type="gene ID" value="ENSNFUG00015021068.1"/>
</dbReference>
<feature type="site" description="Transition state stabilizer" evidence="16">
    <location>
        <position position="471"/>
    </location>
</feature>
<dbReference type="Pfam" id="PF01433">
    <property type="entry name" value="Peptidase_M1"/>
    <property type="match status" value="1"/>
</dbReference>
<dbReference type="GO" id="GO:0042277">
    <property type="term" value="F:peptide binding"/>
    <property type="evidence" value="ECO:0007669"/>
    <property type="project" value="TreeGrafter"/>
</dbReference>
<dbReference type="InterPro" id="IPR042097">
    <property type="entry name" value="Aminopeptidase_N-like_N_sf"/>
</dbReference>
<reference evidence="22" key="2">
    <citation type="submission" date="2016-05" db="EMBL/GenBank/DDBJ databases">
        <authorList>
            <person name="Lavstsen T."/>
            <person name="Jespersen J.S."/>
        </authorList>
    </citation>
    <scope>NUCLEOTIDE SEQUENCE</scope>
    <source>
        <tissue evidence="22">Brain</tissue>
    </source>
</reference>
<feature type="binding site" evidence="15">
    <location>
        <position position="405"/>
    </location>
    <ligand>
        <name>Zn(2+)</name>
        <dbReference type="ChEBI" id="CHEBI:29105"/>
        <note>catalytic</note>
    </ligand>
</feature>
<evidence type="ECO:0000256" key="8">
    <source>
        <dbReference type="ARBA" id="ARBA00022833"/>
    </source>
</evidence>
<dbReference type="EMBL" id="HADY01010176">
    <property type="protein sequence ID" value="SBP48661.1"/>
    <property type="molecule type" value="Transcribed_RNA"/>
</dbReference>
<dbReference type="KEGG" id="nfu:107389249"/>
<dbReference type="Pfam" id="PF11838">
    <property type="entry name" value="ERAP1_C"/>
    <property type="match status" value="1"/>
</dbReference>
<dbReference type="GeneID" id="107389249"/>
<keyword evidence="13" id="KW-0325">Glycoprotein</keyword>
<evidence type="ECO:0000256" key="14">
    <source>
        <dbReference type="PIRSR" id="PIRSR634016-1"/>
    </source>
</evidence>
<proteinExistence type="inferred from homology"/>
<dbReference type="GO" id="GO:0070006">
    <property type="term" value="F:metalloaminopeptidase activity"/>
    <property type="evidence" value="ECO:0007669"/>
    <property type="project" value="TreeGrafter"/>
</dbReference>
<dbReference type="PRINTS" id="PR00756">
    <property type="entry name" value="ALADIPTASE"/>
</dbReference>
<keyword evidence="10 17" id="KW-1133">Transmembrane helix</keyword>
<evidence type="ECO:0000256" key="3">
    <source>
        <dbReference type="ARBA" id="ARBA00022438"/>
    </source>
</evidence>
<dbReference type="EC" id="3.4.11.-" evidence="17"/>
<keyword evidence="24" id="KW-1185">Reference proteome</keyword>
<keyword evidence="3 17" id="KW-0031">Aminopeptidase</keyword>
<dbReference type="InterPro" id="IPR045357">
    <property type="entry name" value="Aminopeptidase_N-like_N"/>
</dbReference>
<evidence type="ECO:0000256" key="5">
    <source>
        <dbReference type="ARBA" id="ARBA00022692"/>
    </source>
</evidence>
<dbReference type="InterPro" id="IPR024571">
    <property type="entry name" value="ERAP1-like_C_dom"/>
</dbReference>
<dbReference type="GO" id="GO:0005737">
    <property type="term" value="C:cytoplasm"/>
    <property type="evidence" value="ECO:0007669"/>
    <property type="project" value="TreeGrafter"/>
</dbReference>
<comment type="similarity">
    <text evidence="2 17">Belongs to the peptidase M1 family.</text>
</comment>
<evidence type="ECO:0000256" key="2">
    <source>
        <dbReference type="ARBA" id="ARBA00010136"/>
    </source>
</evidence>
<dbReference type="OMA" id="YFGIKNQ"/>
<dbReference type="InterPro" id="IPR050344">
    <property type="entry name" value="Peptidase_M1_aminopeptidases"/>
</dbReference>
<reference evidence="23" key="1">
    <citation type="submission" date="2014-08" db="EMBL/GenBank/DDBJ databases">
        <authorList>
            <person name="Senf B."/>
            <person name="Petzold A."/>
            <person name="Downie B.R."/>
            <person name="Koch P."/>
            <person name="Platzer M."/>
        </authorList>
    </citation>
    <scope>NUCLEOTIDE SEQUENCE [LARGE SCALE GENOMIC DNA]</scope>
    <source>
        <strain evidence="23">GRZ</strain>
    </source>
</reference>
<dbReference type="Gene3D" id="1.10.390.10">
    <property type="entry name" value="Neutral Protease Domain 2"/>
    <property type="match status" value="1"/>
</dbReference>
<dbReference type="Proteomes" id="UP000822369">
    <property type="component" value="Chromosome 4"/>
</dbReference>
<dbReference type="InterPro" id="IPR001930">
    <property type="entry name" value="Peptidase_M1"/>
</dbReference>
<dbReference type="Gene3D" id="2.60.40.1910">
    <property type="match status" value="1"/>
</dbReference>
<keyword evidence="5 17" id="KW-0812">Transmembrane</keyword>
<dbReference type="SUPFAM" id="SSF63737">
    <property type="entry name" value="Leukotriene A4 hydrolase N-terminal domain"/>
    <property type="match status" value="1"/>
</dbReference>
<dbReference type="CDD" id="cd09601">
    <property type="entry name" value="M1_APN-Q_like"/>
    <property type="match status" value="1"/>
</dbReference>
<feature type="active site" description="Proton acceptor" evidence="14">
    <location>
        <position position="383"/>
    </location>
</feature>
<dbReference type="FunFam" id="1.10.390.10:FF:000016">
    <property type="entry name" value="Glutamyl aminopeptidase"/>
    <property type="match status" value="1"/>
</dbReference>
<feature type="domain" description="ERAP1-like C-terminal" evidence="19">
    <location>
        <begin position="605"/>
        <end position="920"/>
    </location>
</feature>
<evidence type="ECO:0000256" key="7">
    <source>
        <dbReference type="ARBA" id="ARBA00022801"/>
    </source>
</evidence>
<name>A0A1A8A2B5_NOTFU</name>
<dbReference type="Proteomes" id="UP000694548">
    <property type="component" value="Chromosome sgr13"/>
</dbReference>
<keyword evidence="4 17" id="KW-0645">Protease</keyword>
<feature type="binding site" evidence="15">
    <location>
        <position position="386"/>
    </location>
    <ligand>
        <name>Zn(2+)</name>
        <dbReference type="ChEBI" id="CHEBI:29105"/>
        <note>catalytic</note>
    </ligand>
</feature>
<dbReference type="Bgee" id="ENSNFUG00015021068">
    <property type="expression patterns" value="Expressed in zone of skin and 2 other cell types or tissues"/>
</dbReference>
<dbReference type="GO" id="GO:0043171">
    <property type="term" value="P:peptide catabolic process"/>
    <property type="evidence" value="ECO:0007669"/>
    <property type="project" value="TreeGrafter"/>
</dbReference>
<evidence type="ECO:0000256" key="12">
    <source>
        <dbReference type="ARBA" id="ARBA00023136"/>
    </source>
</evidence>
<feature type="domain" description="Aminopeptidase N-like N-terminal" evidence="20">
    <location>
        <begin position="67"/>
        <end position="274"/>
    </location>
</feature>
<evidence type="ECO:0000256" key="4">
    <source>
        <dbReference type="ARBA" id="ARBA00022670"/>
    </source>
</evidence>
<reference evidence="22" key="3">
    <citation type="submission" date="2016-06" db="EMBL/GenBank/DDBJ databases">
        <title>The genome of a short-lived fish provides insights into sex chromosome evolution and the genetic control of aging.</title>
        <authorList>
            <person name="Reichwald K."/>
            <person name="Felder M."/>
            <person name="Petzold A."/>
            <person name="Koch P."/>
            <person name="Groth M."/>
            <person name="Platzer M."/>
        </authorList>
    </citation>
    <scope>NUCLEOTIDE SEQUENCE</scope>
    <source>
        <tissue evidence="22">Brain</tissue>
    </source>
</reference>
<keyword evidence="12 17" id="KW-0472">Membrane</keyword>
<evidence type="ECO:0000313" key="21">
    <source>
        <dbReference type="EMBL" id="KAF7225122.1"/>
    </source>
</evidence>
<feature type="binding site" evidence="15">
    <location>
        <position position="382"/>
    </location>
    <ligand>
        <name>Zn(2+)</name>
        <dbReference type="ChEBI" id="CHEBI:29105"/>
        <note>catalytic</note>
    </ligand>
</feature>
<dbReference type="PANTHER" id="PTHR11533">
    <property type="entry name" value="PROTEASE M1 ZINC METALLOPROTEASE"/>
    <property type="match status" value="1"/>
</dbReference>
<reference evidence="23" key="5">
    <citation type="submission" date="2025-05" db="UniProtKB">
        <authorList>
            <consortium name="Ensembl"/>
        </authorList>
    </citation>
    <scope>IDENTIFICATION</scope>
</reference>
<evidence type="ECO:0000313" key="23">
    <source>
        <dbReference type="Ensembl" id="ENSNFUP00015044718.1"/>
    </source>
</evidence>
<dbReference type="GeneTree" id="ENSGT00940000164605"/>
<keyword evidence="6 15" id="KW-0479">Metal-binding</keyword>
<organism evidence="22">
    <name type="scientific">Nothobranchius furzeri</name>
    <name type="common">Turquoise killifish</name>
    <dbReference type="NCBI Taxonomy" id="105023"/>
    <lineage>
        <taxon>Eukaryota</taxon>
        <taxon>Metazoa</taxon>
        <taxon>Chordata</taxon>
        <taxon>Craniata</taxon>
        <taxon>Vertebrata</taxon>
        <taxon>Euteleostomi</taxon>
        <taxon>Actinopterygii</taxon>
        <taxon>Neopterygii</taxon>
        <taxon>Teleostei</taxon>
        <taxon>Neoteleostei</taxon>
        <taxon>Acanthomorphata</taxon>
        <taxon>Ovalentaria</taxon>
        <taxon>Atherinomorphae</taxon>
        <taxon>Cyprinodontiformes</taxon>
        <taxon>Nothobranchiidae</taxon>
        <taxon>Nothobranchius</taxon>
    </lineage>
</organism>
<dbReference type="EMBL" id="JAAVVJ010000004">
    <property type="protein sequence ID" value="KAF7225122.1"/>
    <property type="molecule type" value="Genomic_DNA"/>
</dbReference>
<dbReference type="GO" id="GO:0005615">
    <property type="term" value="C:extracellular space"/>
    <property type="evidence" value="ECO:0007669"/>
    <property type="project" value="TreeGrafter"/>
</dbReference>
<dbReference type="FunFam" id="1.25.50.20:FF:000012">
    <property type="entry name" value="Aminopeptidase N"/>
    <property type="match status" value="1"/>
</dbReference>
<dbReference type="GO" id="GO:0006508">
    <property type="term" value="P:proteolysis"/>
    <property type="evidence" value="ECO:0007669"/>
    <property type="project" value="UniProtKB-KW"/>
</dbReference>
<dbReference type="Gene3D" id="2.60.40.1730">
    <property type="entry name" value="tricorn interacting facor f3 domain"/>
    <property type="match status" value="1"/>
</dbReference>
<dbReference type="Pfam" id="PF17900">
    <property type="entry name" value="Peptidase_M1_N"/>
    <property type="match status" value="1"/>
</dbReference>
<dbReference type="AlphaFoldDB" id="A0A1A8A2B5"/>
<feature type="transmembrane region" description="Helical" evidence="17">
    <location>
        <begin position="12"/>
        <end position="33"/>
    </location>
</feature>
<dbReference type="InterPro" id="IPR014782">
    <property type="entry name" value="Peptidase_M1_dom"/>
</dbReference>
<evidence type="ECO:0000259" key="19">
    <source>
        <dbReference type="Pfam" id="PF11838"/>
    </source>
</evidence>
<dbReference type="InterPro" id="IPR027268">
    <property type="entry name" value="Peptidase_M4/M1_CTD_sf"/>
</dbReference>
<accession>A0A1A8A2B5</accession>
<evidence type="ECO:0000259" key="18">
    <source>
        <dbReference type="Pfam" id="PF01433"/>
    </source>
</evidence>